<dbReference type="EMBL" id="CDMZ01002858">
    <property type="protein sequence ID" value="CEM44164.1"/>
    <property type="molecule type" value="Genomic_DNA"/>
</dbReference>
<feature type="region of interest" description="Disordered" evidence="1">
    <location>
        <begin position="19"/>
        <end position="102"/>
    </location>
</feature>
<accession>A0A0G4HJ10</accession>
<evidence type="ECO:0000256" key="1">
    <source>
        <dbReference type="SAM" id="MobiDB-lite"/>
    </source>
</evidence>
<protein>
    <submittedName>
        <fullName evidence="2">Uncharacterized protein</fullName>
    </submittedName>
</protein>
<sequence length="181" mass="20561">METKANMFANNGPSTYPTPYPDYSNQMPIPHSFSSQAKAHIQAAMNTDTQTEEGAAAWRENLSEVTTPTTTTKSETEKEETHRYNPFASQSPHPVFQQPDINPDVLPHVIKQEHVKQEEVAAQKKAKRVIKGRERLVESIEGKVQRRKNPAYRCIRYPVDSRTWAVTKVKVTMERIGRAGQ</sequence>
<dbReference type="PhylomeDB" id="A0A0G4HJ10"/>
<dbReference type="VEuPathDB" id="CryptoDB:Cvel_7058"/>
<organism evidence="2">
    <name type="scientific">Chromera velia CCMP2878</name>
    <dbReference type="NCBI Taxonomy" id="1169474"/>
    <lineage>
        <taxon>Eukaryota</taxon>
        <taxon>Sar</taxon>
        <taxon>Alveolata</taxon>
        <taxon>Colpodellida</taxon>
        <taxon>Chromeraceae</taxon>
        <taxon>Chromera</taxon>
    </lineage>
</organism>
<feature type="compositionally biased region" description="Basic and acidic residues" evidence="1">
    <location>
        <begin position="74"/>
        <end position="83"/>
    </location>
</feature>
<name>A0A0G4HJ10_9ALVE</name>
<reference evidence="2" key="1">
    <citation type="submission" date="2014-11" db="EMBL/GenBank/DDBJ databases">
        <authorList>
            <person name="Otto D Thomas"/>
            <person name="Naeem Raeece"/>
        </authorList>
    </citation>
    <scope>NUCLEOTIDE SEQUENCE</scope>
</reference>
<feature type="compositionally biased region" description="Low complexity" evidence="1">
    <location>
        <begin position="63"/>
        <end position="73"/>
    </location>
</feature>
<evidence type="ECO:0000313" key="2">
    <source>
        <dbReference type="EMBL" id="CEM44164.1"/>
    </source>
</evidence>
<gene>
    <name evidence="2" type="ORF">Cvel_7058</name>
</gene>
<dbReference type="AlphaFoldDB" id="A0A0G4HJ10"/>
<proteinExistence type="predicted"/>